<dbReference type="GO" id="GO:0051726">
    <property type="term" value="P:regulation of cell cycle"/>
    <property type="evidence" value="ECO:0007669"/>
    <property type="project" value="InterPro"/>
</dbReference>
<evidence type="ECO:0000259" key="3">
    <source>
        <dbReference type="Pfam" id="PF02234"/>
    </source>
</evidence>
<dbReference type="InterPro" id="IPR044898">
    <property type="entry name" value="CDI_dom_sf"/>
</dbReference>
<dbReference type="AlphaFoldDB" id="A0A7M5XAW5"/>
<dbReference type="GO" id="GO:0005634">
    <property type="term" value="C:nucleus"/>
    <property type="evidence" value="ECO:0007669"/>
    <property type="project" value="InterPro"/>
</dbReference>
<evidence type="ECO:0000313" key="4">
    <source>
        <dbReference type="EnsemblMetazoa" id="CLYHEMP019995.1"/>
    </source>
</evidence>
<dbReference type="InterPro" id="IPR003175">
    <property type="entry name" value="CDI_dom"/>
</dbReference>
<dbReference type="Gene3D" id="4.10.365.10">
    <property type="entry name" value="p27"/>
    <property type="match status" value="1"/>
</dbReference>
<dbReference type="Proteomes" id="UP000594262">
    <property type="component" value="Unplaced"/>
</dbReference>
<keyword evidence="5" id="KW-1185">Reference proteome</keyword>
<accession>A0A7M5XAW5</accession>
<proteinExistence type="inferred from homology"/>
<reference evidence="4" key="1">
    <citation type="submission" date="2021-01" db="UniProtKB">
        <authorList>
            <consortium name="EnsemblMetazoa"/>
        </authorList>
    </citation>
    <scope>IDENTIFICATION</scope>
</reference>
<sequence length="203" mass="24080">MIFCSFHLNNLSKPKQNTGKSVRVHLKFKRTFQSIQKGHENTAEREKKKLVCCCWKNFFFEKHIIRIHTARKMEKEVCSTDKDFKRKRKLQETGEKKDQVLPSSSQEKFLRLSSNRPVRRKLCFDSFVDKNSKEQSTSKDVRVKNNTVRTATAAVTKKCSFNIELENLLNVSLEENRRRCIEKYNFDPVLEKPLDGKYKWEKL</sequence>
<name>A0A7M5XAW5_9CNID</name>
<evidence type="ECO:0000256" key="2">
    <source>
        <dbReference type="ARBA" id="ARBA00023013"/>
    </source>
</evidence>
<dbReference type="OrthoDB" id="6373236at2759"/>
<keyword evidence="2" id="KW-0649">Protein kinase inhibitor</keyword>
<dbReference type="EnsemblMetazoa" id="CLYHEMT019995.1">
    <property type="protein sequence ID" value="CLYHEMP019995.1"/>
    <property type="gene ID" value="CLYHEMG019995"/>
</dbReference>
<evidence type="ECO:0000313" key="5">
    <source>
        <dbReference type="Proteomes" id="UP000594262"/>
    </source>
</evidence>
<comment type="similarity">
    <text evidence="1">Belongs to the CDI family.</text>
</comment>
<dbReference type="GO" id="GO:0004861">
    <property type="term" value="F:cyclin-dependent protein serine/threonine kinase inhibitor activity"/>
    <property type="evidence" value="ECO:0007669"/>
    <property type="project" value="InterPro"/>
</dbReference>
<organism evidence="4 5">
    <name type="scientific">Clytia hemisphaerica</name>
    <dbReference type="NCBI Taxonomy" id="252671"/>
    <lineage>
        <taxon>Eukaryota</taxon>
        <taxon>Metazoa</taxon>
        <taxon>Cnidaria</taxon>
        <taxon>Hydrozoa</taxon>
        <taxon>Hydroidolina</taxon>
        <taxon>Leptothecata</taxon>
        <taxon>Obeliida</taxon>
        <taxon>Clytiidae</taxon>
        <taxon>Clytia</taxon>
    </lineage>
</organism>
<protein>
    <recommendedName>
        <fullName evidence="3">Cyclin-dependent kinase inhibitor domain-containing protein</fullName>
    </recommendedName>
</protein>
<feature type="domain" description="Cyclin-dependent kinase inhibitor" evidence="3">
    <location>
        <begin position="164"/>
        <end position="203"/>
    </location>
</feature>
<dbReference type="Pfam" id="PF02234">
    <property type="entry name" value="CDI"/>
    <property type="match status" value="1"/>
</dbReference>
<evidence type="ECO:0000256" key="1">
    <source>
        <dbReference type="ARBA" id="ARBA00006726"/>
    </source>
</evidence>